<keyword evidence="2" id="KW-1185">Reference proteome</keyword>
<dbReference type="RefSeq" id="WP_068740011.1">
    <property type="nucleotide sequence ID" value="NZ_FNSA01000003.1"/>
</dbReference>
<name>A0A1H4UPG5_TSUTY</name>
<dbReference type="STRING" id="57704.SAMN04489793_2955"/>
<protein>
    <submittedName>
        <fullName evidence="1">Uncharacterized protein</fullName>
    </submittedName>
</protein>
<evidence type="ECO:0000313" key="2">
    <source>
        <dbReference type="Proteomes" id="UP000182241"/>
    </source>
</evidence>
<organism evidence="1 2">
    <name type="scientific">Tsukamurella tyrosinosolvens</name>
    <dbReference type="NCBI Taxonomy" id="57704"/>
    <lineage>
        <taxon>Bacteria</taxon>
        <taxon>Bacillati</taxon>
        <taxon>Actinomycetota</taxon>
        <taxon>Actinomycetes</taxon>
        <taxon>Mycobacteriales</taxon>
        <taxon>Tsukamurellaceae</taxon>
        <taxon>Tsukamurella</taxon>
    </lineage>
</organism>
<dbReference type="AlphaFoldDB" id="A0A1H4UPG5"/>
<reference evidence="2" key="1">
    <citation type="submission" date="2016-10" db="EMBL/GenBank/DDBJ databases">
        <authorList>
            <person name="Varghese N."/>
            <person name="Submissions S."/>
        </authorList>
    </citation>
    <scope>NUCLEOTIDE SEQUENCE [LARGE SCALE GENOMIC DNA]</scope>
    <source>
        <strain evidence="2">DSM 44234</strain>
    </source>
</reference>
<dbReference type="Proteomes" id="UP000182241">
    <property type="component" value="Unassembled WGS sequence"/>
</dbReference>
<evidence type="ECO:0000313" key="1">
    <source>
        <dbReference type="EMBL" id="SEC70014.1"/>
    </source>
</evidence>
<proteinExistence type="predicted"/>
<sequence length="82" mass="9289">MTTFGPNSTVEFRNGDDVVNVTFTWSDKDGAIVFFLNTDEMSSDRPLRVNVNDGPVFSARPEHGDHDFDYVGEYLSELNRAR</sequence>
<accession>A0A1H4UPG5</accession>
<gene>
    <name evidence="1" type="ORF">SAMN04489793_2955</name>
</gene>
<dbReference type="EMBL" id="FNSA01000003">
    <property type="protein sequence ID" value="SEC70014.1"/>
    <property type="molecule type" value="Genomic_DNA"/>
</dbReference>